<dbReference type="InterPro" id="IPR002049">
    <property type="entry name" value="LE_dom"/>
</dbReference>
<dbReference type="InterPro" id="IPR050653">
    <property type="entry name" value="Prot_Inhib_GrowthFact_Antg"/>
</dbReference>
<dbReference type="Gene3D" id="2.10.25.10">
    <property type="entry name" value="Laminin"/>
    <property type="match status" value="1"/>
</dbReference>
<dbReference type="SMART" id="SM00180">
    <property type="entry name" value="EGF_Lam"/>
    <property type="match status" value="1"/>
</dbReference>
<comment type="caution">
    <text evidence="4">The sequence shown here is derived from an EMBL/GenBank/DDBJ whole genome shotgun (WGS) entry which is preliminary data.</text>
</comment>
<dbReference type="FunFam" id="2.10.25.10:FF:000074">
    <property type="entry name" value="Laminin subunit alpha"/>
    <property type="match status" value="1"/>
</dbReference>
<gene>
    <name evidence="4" type="ORF">Ocin01_03311</name>
</gene>
<evidence type="ECO:0000313" key="4">
    <source>
        <dbReference type="EMBL" id="ODN03387.1"/>
    </source>
</evidence>
<dbReference type="PROSITE" id="PS01248">
    <property type="entry name" value="EGF_LAM_1"/>
    <property type="match status" value="1"/>
</dbReference>
<dbReference type="PANTHER" id="PTHR10913">
    <property type="entry name" value="FOLLISTATIN-RELATED"/>
    <property type="match status" value="1"/>
</dbReference>
<keyword evidence="2" id="KW-0424">Laminin EGF-like domain</keyword>
<feature type="disulfide bond" evidence="2">
    <location>
        <begin position="77"/>
        <end position="94"/>
    </location>
</feature>
<evidence type="ECO:0000259" key="3">
    <source>
        <dbReference type="PROSITE" id="PS50027"/>
    </source>
</evidence>
<dbReference type="OrthoDB" id="88467at2759"/>
<sequence length="160" mass="17426">MTKKSVFVSKWDYNHGIHSDPTWLFAISEPERTTTLKPIPTTAEPSNCEKSAYGCCPDGFTSALGPKHGGCPSLCNCNKLGSVEETCDPSTQECRCRTGVGGPKCDRCLPGYWGLHRIGMEGKEGCMGCGCSKFGSVREDCEQMSGRCVVRENKKPIFCI</sequence>
<dbReference type="GO" id="GO:0030154">
    <property type="term" value="P:cell differentiation"/>
    <property type="evidence" value="ECO:0007669"/>
    <property type="project" value="TreeGrafter"/>
</dbReference>
<dbReference type="CDD" id="cd00055">
    <property type="entry name" value="EGF_Lam"/>
    <property type="match status" value="1"/>
</dbReference>
<dbReference type="GO" id="GO:0005576">
    <property type="term" value="C:extracellular region"/>
    <property type="evidence" value="ECO:0007669"/>
    <property type="project" value="TreeGrafter"/>
</dbReference>
<keyword evidence="5" id="KW-1185">Reference proteome</keyword>
<dbReference type="PANTHER" id="PTHR10913:SF78">
    <property type="entry name" value="AGRIN"/>
    <property type="match status" value="1"/>
</dbReference>
<dbReference type="GO" id="GO:0048731">
    <property type="term" value="P:system development"/>
    <property type="evidence" value="ECO:0007669"/>
    <property type="project" value="UniProtKB-ARBA"/>
</dbReference>
<dbReference type="Proteomes" id="UP000094527">
    <property type="component" value="Unassembled WGS sequence"/>
</dbReference>
<feature type="disulfide bond" evidence="2">
    <location>
        <begin position="96"/>
        <end position="105"/>
    </location>
</feature>
<dbReference type="Pfam" id="PF00053">
    <property type="entry name" value="EGF_laminin"/>
    <property type="match status" value="1"/>
</dbReference>
<feature type="disulfide bond" evidence="2">
    <location>
        <begin position="75"/>
        <end position="87"/>
    </location>
</feature>
<dbReference type="PROSITE" id="PS50027">
    <property type="entry name" value="EGF_LAM_2"/>
    <property type="match status" value="1"/>
</dbReference>
<proteinExistence type="predicted"/>
<evidence type="ECO:0000256" key="2">
    <source>
        <dbReference type="PROSITE-ProRule" id="PRU00460"/>
    </source>
</evidence>
<dbReference type="EMBL" id="LJIJ01000076">
    <property type="protein sequence ID" value="ODN03387.1"/>
    <property type="molecule type" value="Genomic_DNA"/>
</dbReference>
<dbReference type="AlphaFoldDB" id="A0A1D2NDR9"/>
<dbReference type="GO" id="GO:0048513">
    <property type="term" value="P:animal organ development"/>
    <property type="evidence" value="ECO:0007669"/>
    <property type="project" value="UniProtKB-ARBA"/>
</dbReference>
<dbReference type="STRING" id="48709.A0A1D2NDR9"/>
<comment type="caution">
    <text evidence="2">Lacks conserved residue(s) required for the propagation of feature annotation.</text>
</comment>
<keyword evidence="1 2" id="KW-1015">Disulfide bond</keyword>
<reference evidence="4 5" key="1">
    <citation type="journal article" date="2016" name="Genome Biol. Evol.">
        <title>Gene Family Evolution Reflects Adaptation to Soil Environmental Stressors in the Genome of the Collembolan Orchesella cincta.</title>
        <authorList>
            <person name="Faddeeva-Vakhrusheva A."/>
            <person name="Derks M.F."/>
            <person name="Anvar S.Y."/>
            <person name="Agamennone V."/>
            <person name="Suring W."/>
            <person name="Smit S."/>
            <person name="van Straalen N.M."/>
            <person name="Roelofs D."/>
        </authorList>
    </citation>
    <scope>NUCLEOTIDE SEQUENCE [LARGE SCALE GENOMIC DNA]</scope>
    <source>
        <tissue evidence="4">Mixed pool</tissue>
    </source>
</reference>
<name>A0A1D2NDR9_ORCCI</name>
<accession>A0A1D2NDR9</accession>
<evidence type="ECO:0000313" key="5">
    <source>
        <dbReference type="Proteomes" id="UP000094527"/>
    </source>
</evidence>
<protein>
    <submittedName>
        <fullName evidence="4">Agrin</fullName>
    </submittedName>
</protein>
<evidence type="ECO:0000256" key="1">
    <source>
        <dbReference type="ARBA" id="ARBA00023157"/>
    </source>
</evidence>
<feature type="domain" description="Laminin EGF-like" evidence="3">
    <location>
        <begin position="75"/>
        <end position="133"/>
    </location>
</feature>
<organism evidence="4 5">
    <name type="scientific">Orchesella cincta</name>
    <name type="common">Springtail</name>
    <name type="synonym">Podura cincta</name>
    <dbReference type="NCBI Taxonomy" id="48709"/>
    <lineage>
        <taxon>Eukaryota</taxon>
        <taxon>Metazoa</taxon>
        <taxon>Ecdysozoa</taxon>
        <taxon>Arthropoda</taxon>
        <taxon>Hexapoda</taxon>
        <taxon>Collembola</taxon>
        <taxon>Entomobryomorpha</taxon>
        <taxon>Entomobryoidea</taxon>
        <taxon>Orchesellidae</taxon>
        <taxon>Orchesellinae</taxon>
        <taxon>Orchesella</taxon>
    </lineage>
</organism>
<dbReference type="SUPFAM" id="SSF57196">
    <property type="entry name" value="EGF/Laminin"/>
    <property type="match status" value="1"/>
</dbReference>